<dbReference type="Proteomes" id="UP000308549">
    <property type="component" value="Unassembled WGS sequence"/>
</dbReference>
<evidence type="ECO:0008006" key="4">
    <source>
        <dbReference type="Google" id="ProtNLM"/>
    </source>
</evidence>
<dbReference type="PANTHER" id="PTHR13593">
    <property type="match status" value="1"/>
</dbReference>
<accession>A0A4U0TSW0</accession>
<dbReference type="Gene3D" id="3.20.20.190">
    <property type="entry name" value="Phosphatidylinositol (PI) phosphodiesterase"/>
    <property type="match status" value="1"/>
</dbReference>
<keyword evidence="1" id="KW-0732">Signal</keyword>
<protein>
    <recommendedName>
        <fullName evidence="4">PLC-like phosphodiesterase</fullName>
    </recommendedName>
</protein>
<comment type="caution">
    <text evidence="2">The sequence shown here is derived from an EMBL/GenBank/DDBJ whole genome shotgun (WGS) entry which is preliminary data.</text>
</comment>
<name>A0A4U0TSW0_9PEZI</name>
<evidence type="ECO:0000256" key="1">
    <source>
        <dbReference type="SAM" id="SignalP"/>
    </source>
</evidence>
<dbReference type="GO" id="GO:0008081">
    <property type="term" value="F:phosphoric diester hydrolase activity"/>
    <property type="evidence" value="ECO:0007669"/>
    <property type="project" value="InterPro"/>
</dbReference>
<feature type="signal peptide" evidence="1">
    <location>
        <begin position="1"/>
        <end position="21"/>
    </location>
</feature>
<gene>
    <name evidence="2" type="ORF">B0A50_06225</name>
</gene>
<reference evidence="2 3" key="1">
    <citation type="submission" date="2017-03" db="EMBL/GenBank/DDBJ databases">
        <title>Genomes of endolithic fungi from Antarctica.</title>
        <authorList>
            <person name="Coleine C."/>
            <person name="Masonjones S."/>
            <person name="Stajich J.E."/>
        </authorList>
    </citation>
    <scope>NUCLEOTIDE SEQUENCE [LARGE SCALE GENOMIC DNA]</scope>
    <source>
        <strain evidence="2 3">CCFEE 6315</strain>
    </source>
</reference>
<dbReference type="AlphaFoldDB" id="A0A4U0TSW0"/>
<dbReference type="SUPFAM" id="SSF51695">
    <property type="entry name" value="PLC-like phosphodiesterases"/>
    <property type="match status" value="1"/>
</dbReference>
<dbReference type="PANTHER" id="PTHR13593:SF80">
    <property type="entry name" value="PLC-LIKE PHOSPHODIESTERASE"/>
    <property type="match status" value="1"/>
</dbReference>
<feature type="chain" id="PRO_5020422404" description="PLC-like phosphodiesterase" evidence="1">
    <location>
        <begin position="22"/>
        <end position="379"/>
    </location>
</feature>
<sequence length="379" mass="40088">MLAQTLCSLLLLPTGIRKAYAQSTSSSTIACNNSPSLCDRAYNNVTYLGAHNSPFVRDASNNYDISGNQYYNSTAQLAAGVRLLSAQVQTNSSSGELHVCHTSCSLFDAGKLSDWLSEVNDWLMDNPDDVVTVLLVNGADASASDLAAEYETAGISDIAYTPSSSSGNSSTSTVSSTAASASSTASADWPTLQALINSGTRMLNFVADLDDNSGAAYLMNEFDYIFENDYDNVSPTAYSCEPDRPSSVANDTQQALDQGLMPLMNHFLYVEVVALDIQYPNATYVTTTNAPNGGTGNLGASASRCTSEYGRAPTFILVDFFNVGPAIETVDRLNGVTRPVGRTSVADEVMSTSGATTARLHAGMAMLCLTVWVMLLGVA</sequence>
<dbReference type="EMBL" id="NAJL01000036">
    <property type="protein sequence ID" value="TKA25321.1"/>
    <property type="molecule type" value="Genomic_DNA"/>
</dbReference>
<evidence type="ECO:0000313" key="2">
    <source>
        <dbReference type="EMBL" id="TKA25321.1"/>
    </source>
</evidence>
<proteinExistence type="predicted"/>
<dbReference type="Pfam" id="PF26146">
    <property type="entry name" value="PI-PLC_X"/>
    <property type="match status" value="1"/>
</dbReference>
<dbReference type="OrthoDB" id="7984201at2759"/>
<keyword evidence="3" id="KW-1185">Reference proteome</keyword>
<evidence type="ECO:0000313" key="3">
    <source>
        <dbReference type="Proteomes" id="UP000308549"/>
    </source>
</evidence>
<dbReference type="InterPro" id="IPR051057">
    <property type="entry name" value="PI-PLC_domain"/>
</dbReference>
<dbReference type="InterPro" id="IPR017946">
    <property type="entry name" value="PLC-like_Pdiesterase_TIM-brl"/>
</dbReference>
<dbReference type="GO" id="GO:0006629">
    <property type="term" value="P:lipid metabolic process"/>
    <property type="evidence" value="ECO:0007669"/>
    <property type="project" value="InterPro"/>
</dbReference>
<organism evidence="2 3">
    <name type="scientific">Salinomyces thailandicus</name>
    <dbReference type="NCBI Taxonomy" id="706561"/>
    <lineage>
        <taxon>Eukaryota</taxon>
        <taxon>Fungi</taxon>
        <taxon>Dikarya</taxon>
        <taxon>Ascomycota</taxon>
        <taxon>Pezizomycotina</taxon>
        <taxon>Dothideomycetes</taxon>
        <taxon>Dothideomycetidae</taxon>
        <taxon>Mycosphaerellales</taxon>
        <taxon>Teratosphaeriaceae</taxon>
        <taxon>Salinomyces</taxon>
    </lineage>
</organism>